<evidence type="ECO:0000313" key="3">
    <source>
        <dbReference type="EMBL" id="KAF5222144.1"/>
    </source>
</evidence>
<feature type="signal peptide" evidence="1">
    <location>
        <begin position="1"/>
        <end position="18"/>
    </location>
</feature>
<dbReference type="EMBL" id="JABDHM010000030">
    <property type="protein sequence ID" value="KAF5222144.1"/>
    <property type="molecule type" value="Genomic_DNA"/>
</dbReference>
<feature type="chain" id="PRO_5029665021" description="Choline/carnitine acyltransferase domain-containing protein" evidence="1">
    <location>
        <begin position="19"/>
        <end position="692"/>
    </location>
</feature>
<accession>A0A7J6Y5U6</accession>
<reference evidence="3 4" key="1">
    <citation type="journal article" date="2019" name="Genome Biol. Evol.">
        <title>Nanopore Sequencing Significantly Improves Genome Assembly of the Protozoan Parasite Trypanosoma cruzi.</title>
        <authorList>
            <person name="Diaz-Viraque F."/>
            <person name="Pita S."/>
            <person name="Greif G."/>
            <person name="de Souza R.C.M."/>
            <person name="Iraola G."/>
            <person name="Robello C."/>
        </authorList>
    </citation>
    <scope>NUCLEOTIDE SEQUENCE [LARGE SCALE GENOMIC DNA]</scope>
    <source>
        <strain evidence="3 4">Berenice</strain>
    </source>
</reference>
<evidence type="ECO:0000313" key="4">
    <source>
        <dbReference type="Proteomes" id="UP000583944"/>
    </source>
</evidence>
<feature type="domain" description="Choline/carnitine acyltransferase" evidence="2">
    <location>
        <begin position="237"/>
        <end position="358"/>
    </location>
</feature>
<dbReference type="InterPro" id="IPR042231">
    <property type="entry name" value="Cho/carn_acyl_trans_2"/>
</dbReference>
<protein>
    <recommendedName>
        <fullName evidence="2">Choline/carnitine acyltransferase domain-containing protein</fullName>
    </recommendedName>
</protein>
<organism evidence="3 4">
    <name type="scientific">Trypanosoma cruzi</name>
    <dbReference type="NCBI Taxonomy" id="5693"/>
    <lineage>
        <taxon>Eukaryota</taxon>
        <taxon>Discoba</taxon>
        <taxon>Euglenozoa</taxon>
        <taxon>Kinetoplastea</taxon>
        <taxon>Metakinetoplastina</taxon>
        <taxon>Trypanosomatida</taxon>
        <taxon>Trypanosomatidae</taxon>
        <taxon>Trypanosoma</taxon>
        <taxon>Schizotrypanum</taxon>
    </lineage>
</organism>
<evidence type="ECO:0000259" key="2">
    <source>
        <dbReference type="Pfam" id="PF00755"/>
    </source>
</evidence>
<proteinExistence type="predicted"/>
<dbReference type="AlphaFoldDB" id="A0A7J6Y5U6"/>
<sequence>MFFFFFFFKLFVACKGNAAPSAATNTKQFMSTKKKYVRGLQSGGAVTEEAGAVLTAALNSNLRHRCKEFAARPAQSRVVNLNCLRPHGALQEGDFPALTRSPETPESLLEDIAVMVNASQKLLRRSPDFQLITPLTDAVDVLRATAFRQKWIDTVAATCRSAMAYPFTEFRFLSPLPRGYSTGVSVAAEGEVVQRCIQTAETIQRIFRVFVNASNSGQWQFQQLLYHGLRNEKKSAEGLVSVNYNSRHITVCCGLFYYRVEVLDEDGFVLDTVMIAERLWAVQQHADRNEREICEHKLLPDAREDLFAFYQLLGSLTEIDGVECAAVWERLKNTEPANAASLAGIETGIFTVILRTLDNKSASARWYRSALVLEEREEKGVLAVRGHSILIHADDLLEFLMRVLCWDDAAGGMSDKNNSNKEGESLGAGSVFNSDGKLPPGVEHLDLWLPWKHRKPMRPYAVVKPPPHVFPLSISRGDNIPFAYLCMAAVLAVQRVLTPFTEFPTVLVVFPNRRGDLSAALMYSYEVEEFIRSFCGGSALVERRAKRYLFLKAVQSLAGMIDACFHEPYPYYSMAKLLLKEGKAIGTGTFADNAILGTVDLYVTVGMLGPSKKVLDFETSFLLPSRFALICSASGNVSHKSSAKRPSDAHLIYASLRGSEGNEEMSMGAQLAECITDKIQELRSLVLNGNSM</sequence>
<gene>
    <name evidence="3" type="ORF">ECC02_004898</name>
</gene>
<dbReference type="VEuPathDB" id="TriTrypDB:ECC02_004898"/>
<evidence type="ECO:0000256" key="1">
    <source>
        <dbReference type="SAM" id="SignalP"/>
    </source>
</evidence>
<name>A0A7J6Y5U6_TRYCR</name>
<keyword evidence="1" id="KW-0732">Signal</keyword>
<dbReference type="Gene3D" id="3.30.559.70">
    <property type="entry name" value="Choline/Carnitine o-acyltransferase, domain 2"/>
    <property type="match status" value="1"/>
</dbReference>
<dbReference type="Pfam" id="PF00755">
    <property type="entry name" value="Carn_acyltransf"/>
    <property type="match status" value="1"/>
</dbReference>
<comment type="caution">
    <text evidence="3">The sequence shown here is derived from an EMBL/GenBank/DDBJ whole genome shotgun (WGS) entry which is preliminary data.</text>
</comment>
<dbReference type="SUPFAM" id="SSF52777">
    <property type="entry name" value="CoA-dependent acyltransferases"/>
    <property type="match status" value="1"/>
</dbReference>
<dbReference type="Proteomes" id="UP000583944">
    <property type="component" value="Unassembled WGS sequence"/>
</dbReference>
<dbReference type="VEuPathDB" id="TriTrypDB:BCY84_15713"/>
<dbReference type="InterPro" id="IPR039551">
    <property type="entry name" value="Cho/carn_acyl_trans"/>
</dbReference>